<gene>
    <name evidence="1" type="ORF">HMPREF3213_02901</name>
</gene>
<sequence length="94" mass="11493">MPNSNEKNRCIFRKALKKGMFYFIQEIGCKKTGKHYEWCSPASFSFFRDFFGSFIFWQRFLRHTSREKQQNLTKFSVFYANFPLYLYAKAFYCQ</sequence>
<evidence type="ECO:0000313" key="2">
    <source>
        <dbReference type="Proteomes" id="UP000070376"/>
    </source>
</evidence>
<dbReference type="EMBL" id="LRPN01000137">
    <property type="protein sequence ID" value="KWZ78715.1"/>
    <property type="molecule type" value="Genomic_DNA"/>
</dbReference>
<protein>
    <submittedName>
        <fullName evidence="1">Uncharacterized protein</fullName>
    </submittedName>
</protein>
<dbReference type="PATRIC" id="fig|1398.22.peg.2905"/>
<organism evidence="1 2">
    <name type="scientific">Heyndrickxia coagulans</name>
    <name type="common">Weizmannia coagulans</name>
    <dbReference type="NCBI Taxonomy" id="1398"/>
    <lineage>
        <taxon>Bacteria</taxon>
        <taxon>Bacillati</taxon>
        <taxon>Bacillota</taxon>
        <taxon>Bacilli</taxon>
        <taxon>Bacillales</taxon>
        <taxon>Bacillaceae</taxon>
        <taxon>Heyndrickxia</taxon>
    </lineage>
</organism>
<comment type="caution">
    <text evidence="1">The sequence shown here is derived from an EMBL/GenBank/DDBJ whole genome shotgun (WGS) entry which is preliminary data.</text>
</comment>
<proteinExistence type="predicted"/>
<name>A0A133KGR9_HEYCO</name>
<dbReference type="Proteomes" id="UP000070376">
    <property type="component" value="Unassembled WGS sequence"/>
</dbReference>
<accession>A0A133KGR9</accession>
<reference evidence="2" key="1">
    <citation type="submission" date="2016-01" db="EMBL/GenBank/DDBJ databases">
        <authorList>
            <person name="Mitreva M."/>
            <person name="Pepin K.H."/>
            <person name="Mihindukulasuriya K.A."/>
            <person name="Fulton R."/>
            <person name="Fronick C."/>
            <person name="O'Laughlin M."/>
            <person name="Miner T."/>
            <person name="Herter B."/>
            <person name="Rosa B.A."/>
            <person name="Cordes M."/>
            <person name="Tomlinson C."/>
            <person name="Wollam A."/>
            <person name="Palsikar V.B."/>
            <person name="Mardis E.R."/>
            <person name="Wilson R.K."/>
        </authorList>
    </citation>
    <scope>NUCLEOTIDE SEQUENCE [LARGE SCALE GENOMIC DNA]</scope>
    <source>
        <strain evidence="2">GED7749B</strain>
    </source>
</reference>
<evidence type="ECO:0000313" key="1">
    <source>
        <dbReference type="EMBL" id="KWZ78715.1"/>
    </source>
</evidence>
<dbReference type="AlphaFoldDB" id="A0A133KGR9"/>